<name>A0A4S2MUQ7_9PEZI</name>
<dbReference type="AlphaFoldDB" id="A0A4S2MUQ7"/>
<feature type="compositionally biased region" description="Pro residues" evidence="1">
    <location>
        <begin position="186"/>
        <end position="198"/>
    </location>
</feature>
<feature type="region of interest" description="Disordered" evidence="1">
    <location>
        <begin position="178"/>
        <end position="217"/>
    </location>
</feature>
<accession>A0A4S2MUQ7</accession>
<dbReference type="EMBL" id="ML220125">
    <property type="protein sequence ID" value="TGZ80339.1"/>
    <property type="molecule type" value="Genomic_DNA"/>
</dbReference>
<evidence type="ECO:0000256" key="1">
    <source>
        <dbReference type="SAM" id="MobiDB-lite"/>
    </source>
</evidence>
<evidence type="ECO:0000313" key="2">
    <source>
        <dbReference type="EMBL" id="TGZ80339.1"/>
    </source>
</evidence>
<dbReference type="OrthoDB" id="5396892at2759"/>
<organism evidence="2 3">
    <name type="scientific">Ascodesmis nigricans</name>
    <dbReference type="NCBI Taxonomy" id="341454"/>
    <lineage>
        <taxon>Eukaryota</taxon>
        <taxon>Fungi</taxon>
        <taxon>Dikarya</taxon>
        <taxon>Ascomycota</taxon>
        <taxon>Pezizomycotina</taxon>
        <taxon>Pezizomycetes</taxon>
        <taxon>Pezizales</taxon>
        <taxon>Ascodesmidaceae</taxon>
        <taxon>Ascodesmis</taxon>
    </lineage>
</organism>
<sequence>MPPLSQPASCDALDALYDTPNLSMPATPTDVSSLKSTLLAPYSSIVGTSILEEEEDNYEGYADRDAFGMPGLGLAMKSTNTVSSGSTTSVSTSSDYHDMSHYHNNEKLAPVTMPPTPPSHIGERPYGGLAGASAIDIHAEAFSAPASIPQSPQQSVPPSRTAIILDKVLPSKLRASLKRRLSSPNQPSPAQRPPPMPELPEWASAVTPNTPPEETNEFLHAPDASFKTPLSAQVSPNTSVSAFTDPDHDPILPPAATFNAIVSSSPTHHSITSRRGSPVGISFPSEVFPDMSQPASPTDIISPLHPPLKSPLASTFVPSSLSSTQHHHGHRKARSIDPATPLAPFHPPLATSGDITPGTIIELREEMNSDLAAYDATLKRMSESGWCSPQEITNVECQRSEKMRMWIERIDEARKVLEAGRRAHSVGGGRIQLSPLPPPPEKGTVIGGMNQGLGNVNVSLNMMGAPALVGPGVVNAGVTAGPVEKSATITSASSLPF</sequence>
<keyword evidence="3" id="KW-1185">Reference proteome</keyword>
<proteinExistence type="predicted"/>
<reference evidence="2 3" key="1">
    <citation type="submission" date="2019-04" db="EMBL/GenBank/DDBJ databases">
        <title>Comparative genomics and transcriptomics to analyze fruiting body development in filamentous ascomycetes.</title>
        <authorList>
            <consortium name="DOE Joint Genome Institute"/>
            <person name="Lutkenhaus R."/>
            <person name="Traeger S."/>
            <person name="Breuer J."/>
            <person name="Kuo A."/>
            <person name="Lipzen A."/>
            <person name="Pangilinan J."/>
            <person name="Dilworth D."/>
            <person name="Sandor L."/>
            <person name="Poggeler S."/>
            <person name="Barry K."/>
            <person name="Grigoriev I.V."/>
            <person name="Nowrousian M."/>
        </authorList>
    </citation>
    <scope>NUCLEOTIDE SEQUENCE [LARGE SCALE GENOMIC DNA]</scope>
    <source>
        <strain evidence="2 3">CBS 389.68</strain>
    </source>
</reference>
<gene>
    <name evidence="2" type="ORF">EX30DRAFT_372283</name>
</gene>
<protein>
    <submittedName>
        <fullName evidence="2">Uncharacterized protein</fullName>
    </submittedName>
</protein>
<evidence type="ECO:0000313" key="3">
    <source>
        <dbReference type="Proteomes" id="UP000298138"/>
    </source>
</evidence>
<dbReference type="InParanoid" id="A0A4S2MUQ7"/>
<dbReference type="Proteomes" id="UP000298138">
    <property type="component" value="Unassembled WGS sequence"/>
</dbReference>